<gene>
    <name evidence="3" type="ORF">GO755_00710</name>
</gene>
<dbReference type="EMBL" id="WPIN01000001">
    <property type="protein sequence ID" value="MVM28532.1"/>
    <property type="molecule type" value="Genomic_DNA"/>
</dbReference>
<dbReference type="Gene3D" id="2.160.20.10">
    <property type="entry name" value="Single-stranded right-handed beta-helix, Pectin lyase-like"/>
    <property type="match status" value="1"/>
</dbReference>
<dbReference type="InterPro" id="IPR011050">
    <property type="entry name" value="Pectin_lyase_fold/virulence"/>
</dbReference>
<proteinExistence type="predicted"/>
<dbReference type="InterPro" id="IPR039513">
    <property type="entry name" value="PL-6"/>
</dbReference>
<feature type="region of interest" description="Disordered" evidence="1">
    <location>
        <begin position="396"/>
        <end position="424"/>
    </location>
</feature>
<dbReference type="SUPFAM" id="SSF51126">
    <property type="entry name" value="Pectin lyase-like"/>
    <property type="match status" value="1"/>
</dbReference>
<dbReference type="Proteomes" id="UP000436006">
    <property type="component" value="Unassembled WGS sequence"/>
</dbReference>
<reference evidence="3 4" key="1">
    <citation type="submission" date="2019-12" db="EMBL/GenBank/DDBJ databases">
        <title>Spirosoma sp. HMF4905 genome sequencing and assembly.</title>
        <authorList>
            <person name="Kang H."/>
            <person name="Cha I."/>
            <person name="Kim H."/>
            <person name="Joh K."/>
        </authorList>
    </citation>
    <scope>NUCLEOTIDE SEQUENCE [LARGE SCALE GENOMIC DNA]</scope>
    <source>
        <strain evidence="3 4">HMF4905</strain>
    </source>
</reference>
<evidence type="ECO:0000256" key="1">
    <source>
        <dbReference type="SAM" id="MobiDB-lite"/>
    </source>
</evidence>
<keyword evidence="2" id="KW-0732">Signal</keyword>
<feature type="signal peptide" evidence="2">
    <location>
        <begin position="1"/>
        <end position="21"/>
    </location>
</feature>
<sequence>MMTTRTCFILALVSIAQSAFSRQFYVDSQRGNDSWGGSKEHPWQSLAVVRKATFLPGDRLCFRRGSQFMGTLVFTHSGTTQKPIVLTAYGTGPAPRFSNPIFDSESLGRVLQLKGSHVIVEHLYFYDNPIPPSTLHPDVRHDYVTQMGALFIHKGANSVCVRHCEFAHSPIGIRVRGAHNQIIHNYLHDADSITYRWGSIAIVVVGPYNEIAHNKVVNYGYYGGKFGLDGAAVELDGEDKLFNADHTSIHHNYSINTKGGFLEITGRTTDVTVAYNVSDDIDKFVGVNGVKQLQIYNNTIVRTRTPDFYQIVFWSLNKQRDDEMSITNNIIYLNPRVYVYITPKRDWGIGNKPRSHNLYFCPNGSAIDLLGVSPDEGAQFADPQFVDPKNGDFRLKPQSPARSAGIQMPTDLNRGSTVPNLGAL</sequence>
<evidence type="ECO:0000313" key="4">
    <source>
        <dbReference type="Proteomes" id="UP000436006"/>
    </source>
</evidence>
<evidence type="ECO:0000313" key="3">
    <source>
        <dbReference type="EMBL" id="MVM28532.1"/>
    </source>
</evidence>
<keyword evidence="4" id="KW-1185">Reference proteome</keyword>
<dbReference type="RefSeq" id="WP_157582652.1">
    <property type="nucleotide sequence ID" value="NZ_WPIN01000001.1"/>
</dbReference>
<comment type="caution">
    <text evidence="3">The sequence shown here is derived from an EMBL/GenBank/DDBJ whole genome shotgun (WGS) entry which is preliminary data.</text>
</comment>
<feature type="chain" id="PRO_5029455031" description="Right handed beta helix domain-containing protein" evidence="2">
    <location>
        <begin position="22"/>
        <end position="424"/>
    </location>
</feature>
<organism evidence="3 4">
    <name type="scientific">Spirosoma arboris</name>
    <dbReference type="NCBI Taxonomy" id="2682092"/>
    <lineage>
        <taxon>Bacteria</taxon>
        <taxon>Pseudomonadati</taxon>
        <taxon>Bacteroidota</taxon>
        <taxon>Cytophagia</taxon>
        <taxon>Cytophagales</taxon>
        <taxon>Cytophagaceae</taxon>
        <taxon>Spirosoma</taxon>
    </lineage>
</organism>
<evidence type="ECO:0000256" key="2">
    <source>
        <dbReference type="SAM" id="SignalP"/>
    </source>
</evidence>
<dbReference type="Pfam" id="PF14592">
    <property type="entry name" value="Chondroitinas_B"/>
    <property type="match status" value="1"/>
</dbReference>
<accession>A0A7K1S3Y1</accession>
<dbReference type="AlphaFoldDB" id="A0A7K1S3Y1"/>
<feature type="compositionally biased region" description="Polar residues" evidence="1">
    <location>
        <begin position="413"/>
        <end position="424"/>
    </location>
</feature>
<dbReference type="InterPro" id="IPR012334">
    <property type="entry name" value="Pectin_lyas_fold"/>
</dbReference>
<name>A0A7K1S3Y1_9BACT</name>
<protein>
    <recommendedName>
        <fullName evidence="5">Right handed beta helix domain-containing protein</fullName>
    </recommendedName>
</protein>
<evidence type="ECO:0008006" key="5">
    <source>
        <dbReference type="Google" id="ProtNLM"/>
    </source>
</evidence>